<dbReference type="OrthoDB" id="9814704at2"/>
<name>A0A2U3BD92_9VIBR</name>
<dbReference type="PANTHER" id="PTHR43031:SF1">
    <property type="entry name" value="PYRIDINE NUCLEOTIDE-DISULPHIDE OXIDOREDUCTASE"/>
    <property type="match status" value="1"/>
</dbReference>
<accession>A0A2U3BD92</accession>
<sequence length="111" mass="12267">MKKLLLIALTLFAFPSVGSERAQEAWKLINEGAMVVDVRTPEEFNQKHLPNAVNIPLKTLPDSLGSLPKDSWIVVYCRSGNRSGQALEFMEEQGFSQVHNGGGLRELLASE</sequence>
<evidence type="ECO:0000313" key="4">
    <source>
        <dbReference type="Proteomes" id="UP000245362"/>
    </source>
</evidence>
<feature type="domain" description="Rhodanese" evidence="2">
    <location>
        <begin position="29"/>
        <end position="111"/>
    </location>
</feature>
<dbReference type="SMART" id="SM00450">
    <property type="entry name" value="RHOD"/>
    <property type="match status" value="1"/>
</dbReference>
<dbReference type="AlphaFoldDB" id="A0A2U3BD92"/>
<keyword evidence="4" id="KW-1185">Reference proteome</keyword>
<organism evidence="3 4">
    <name type="scientific">Vibrio albus</name>
    <dbReference type="NCBI Taxonomy" id="2200953"/>
    <lineage>
        <taxon>Bacteria</taxon>
        <taxon>Pseudomonadati</taxon>
        <taxon>Pseudomonadota</taxon>
        <taxon>Gammaproteobacteria</taxon>
        <taxon>Vibrionales</taxon>
        <taxon>Vibrionaceae</taxon>
        <taxon>Vibrio</taxon>
    </lineage>
</organism>
<dbReference type="Proteomes" id="UP000245362">
    <property type="component" value="Unassembled WGS sequence"/>
</dbReference>
<dbReference type="InterPro" id="IPR050229">
    <property type="entry name" value="GlpE_sulfurtransferase"/>
</dbReference>
<dbReference type="PROSITE" id="PS50206">
    <property type="entry name" value="RHODANESE_3"/>
    <property type="match status" value="1"/>
</dbReference>
<dbReference type="EMBL" id="QFWT01000001">
    <property type="protein sequence ID" value="PWI34743.1"/>
    <property type="molecule type" value="Genomic_DNA"/>
</dbReference>
<evidence type="ECO:0000313" key="3">
    <source>
        <dbReference type="EMBL" id="PWI34743.1"/>
    </source>
</evidence>
<dbReference type="Pfam" id="PF00581">
    <property type="entry name" value="Rhodanese"/>
    <property type="match status" value="1"/>
</dbReference>
<keyword evidence="1" id="KW-0732">Signal</keyword>
<evidence type="ECO:0000259" key="2">
    <source>
        <dbReference type="PROSITE" id="PS50206"/>
    </source>
</evidence>
<dbReference type="InterPro" id="IPR001763">
    <property type="entry name" value="Rhodanese-like_dom"/>
</dbReference>
<proteinExistence type="predicted"/>
<dbReference type="PANTHER" id="PTHR43031">
    <property type="entry name" value="FAD-DEPENDENT OXIDOREDUCTASE"/>
    <property type="match status" value="1"/>
</dbReference>
<dbReference type="RefSeq" id="WP_109317898.1">
    <property type="nucleotide sequence ID" value="NZ_QFWT01000001.1"/>
</dbReference>
<reference evidence="3 4" key="1">
    <citation type="submission" date="2018-05" db="EMBL/GenBank/DDBJ databases">
        <title>Vibrio limimaris sp. nov., isolated from marine sediment.</title>
        <authorList>
            <person name="Li C.-M."/>
        </authorList>
    </citation>
    <scope>NUCLEOTIDE SEQUENCE [LARGE SCALE GENOMIC DNA]</scope>
    <source>
        <strain evidence="3 4">E4404</strain>
    </source>
</reference>
<gene>
    <name evidence="3" type="ORF">DI392_00205</name>
</gene>
<dbReference type="SUPFAM" id="SSF52821">
    <property type="entry name" value="Rhodanese/Cell cycle control phosphatase"/>
    <property type="match status" value="1"/>
</dbReference>
<dbReference type="Gene3D" id="3.40.250.10">
    <property type="entry name" value="Rhodanese-like domain"/>
    <property type="match status" value="1"/>
</dbReference>
<feature type="chain" id="PRO_5015730912" evidence="1">
    <location>
        <begin position="19"/>
        <end position="111"/>
    </location>
</feature>
<dbReference type="CDD" id="cd00158">
    <property type="entry name" value="RHOD"/>
    <property type="match status" value="1"/>
</dbReference>
<comment type="caution">
    <text evidence="3">The sequence shown here is derived from an EMBL/GenBank/DDBJ whole genome shotgun (WGS) entry which is preliminary data.</text>
</comment>
<dbReference type="InterPro" id="IPR036873">
    <property type="entry name" value="Rhodanese-like_dom_sf"/>
</dbReference>
<evidence type="ECO:0000256" key="1">
    <source>
        <dbReference type="SAM" id="SignalP"/>
    </source>
</evidence>
<protein>
    <submittedName>
        <fullName evidence="3">Rhodanese-like domain-containing protein</fullName>
    </submittedName>
</protein>
<feature type="signal peptide" evidence="1">
    <location>
        <begin position="1"/>
        <end position="18"/>
    </location>
</feature>
<dbReference type="FunFam" id="3.40.250.10:FF:000049">
    <property type="entry name" value="Phage shock protein E"/>
    <property type="match status" value="1"/>
</dbReference>